<dbReference type="Gene3D" id="1.50.40.10">
    <property type="entry name" value="Mitochondrial carrier domain"/>
    <property type="match status" value="1"/>
</dbReference>
<evidence type="ECO:0000256" key="6">
    <source>
        <dbReference type="ARBA" id="ARBA00022792"/>
    </source>
</evidence>
<organism evidence="12 13">
    <name type="scientific">Colletotrichum scovillei</name>
    <dbReference type="NCBI Taxonomy" id="1209932"/>
    <lineage>
        <taxon>Eukaryota</taxon>
        <taxon>Fungi</taxon>
        <taxon>Dikarya</taxon>
        <taxon>Ascomycota</taxon>
        <taxon>Pezizomycotina</taxon>
        <taxon>Sordariomycetes</taxon>
        <taxon>Hypocreomycetidae</taxon>
        <taxon>Glomerellales</taxon>
        <taxon>Glomerellaceae</taxon>
        <taxon>Colletotrichum</taxon>
        <taxon>Colletotrichum acutatum species complex</taxon>
    </lineage>
</organism>
<dbReference type="AlphaFoldDB" id="A0A9P7UCI7"/>
<comment type="caution">
    <text evidence="12">The sequence shown here is derived from an EMBL/GenBank/DDBJ whole genome shotgun (WGS) entry which is preliminary data.</text>
</comment>
<evidence type="ECO:0000256" key="5">
    <source>
        <dbReference type="ARBA" id="ARBA00022737"/>
    </source>
</evidence>
<evidence type="ECO:0000256" key="2">
    <source>
        <dbReference type="ARBA" id="ARBA00006375"/>
    </source>
</evidence>
<evidence type="ECO:0000256" key="3">
    <source>
        <dbReference type="ARBA" id="ARBA00022448"/>
    </source>
</evidence>
<dbReference type="InterPro" id="IPR050391">
    <property type="entry name" value="Mito_Metabolite_Transporter"/>
</dbReference>
<dbReference type="GO" id="GO:0005743">
    <property type="term" value="C:mitochondrial inner membrane"/>
    <property type="evidence" value="ECO:0007669"/>
    <property type="project" value="UniProtKB-SubCell"/>
</dbReference>
<dbReference type="PANTHER" id="PTHR45618">
    <property type="entry name" value="MITOCHONDRIAL DICARBOXYLATE CARRIER-RELATED"/>
    <property type="match status" value="1"/>
</dbReference>
<dbReference type="InterPro" id="IPR002067">
    <property type="entry name" value="MCP"/>
</dbReference>
<dbReference type="SUPFAM" id="SSF103506">
    <property type="entry name" value="Mitochondrial carrier"/>
    <property type="match status" value="1"/>
</dbReference>
<accession>A0A9P7UCI7</accession>
<feature type="repeat" description="Solcar" evidence="10">
    <location>
        <begin position="213"/>
        <end position="305"/>
    </location>
</feature>
<evidence type="ECO:0000256" key="8">
    <source>
        <dbReference type="ARBA" id="ARBA00023128"/>
    </source>
</evidence>
<proteinExistence type="inferred from homology"/>
<evidence type="ECO:0000256" key="1">
    <source>
        <dbReference type="ARBA" id="ARBA00004448"/>
    </source>
</evidence>
<keyword evidence="7" id="KW-1133">Transmembrane helix</keyword>
<dbReference type="FunFam" id="1.50.40.10:FF:000009">
    <property type="entry name" value="Mitochondrial 2-oxoglutarate/malate carrier protein"/>
    <property type="match status" value="1"/>
</dbReference>
<reference evidence="12" key="1">
    <citation type="submission" date="2021-05" db="EMBL/GenBank/DDBJ databases">
        <title>Comparative genomics of three Colletotrichum scovillei strains and genetic complementation revealed genes involved fungal growth and virulence on chili pepper.</title>
        <authorList>
            <person name="Hsieh D.-K."/>
            <person name="Chuang S.-C."/>
            <person name="Chen C.-Y."/>
            <person name="Chao Y.-T."/>
            <person name="Lu M.-Y.J."/>
            <person name="Lee M.-H."/>
            <person name="Shih M.-C."/>
        </authorList>
    </citation>
    <scope>NUCLEOTIDE SEQUENCE</scope>
    <source>
        <strain evidence="12">Coll-153</strain>
    </source>
</reference>
<keyword evidence="13" id="KW-1185">Reference proteome</keyword>
<evidence type="ECO:0000256" key="9">
    <source>
        <dbReference type="ARBA" id="ARBA00023136"/>
    </source>
</evidence>
<dbReference type="GO" id="GO:0055085">
    <property type="term" value="P:transmembrane transport"/>
    <property type="evidence" value="ECO:0007669"/>
    <property type="project" value="InterPro"/>
</dbReference>
<evidence type="ECO:0000313" key="12">
    <source>
        <dbReference type="EMBL" id="KAG7051049.1"/>
    </source>
</evidence>
<dbReference type="PRINTS" id="PR00926">
    <property type="entry name" value="MITOCARRIER"/>
</dbReference>
<keyword evidence="6" id="KW-0999">Mitochondrion inner membrane</keyword>
<protein>
    <submittedName>
        <fullName evidence="12">Mitochondrial 2-oxoglutarate/malate carrier protein</fullName>
    </submittedName>
</protein>
<evidence type="ECO:0000256" key="11">
    <source>
        <dbReference type="RuleBase" id="RU000488"/>
    </source>
</evidence>
<dbReference type="OrthoDB" id="756301at2759"/>
<comment type="similarity">
    <text evidence="2 11">Belongs to the mitochondrial carrier (TC 2.A.29) family.</text>
</comment>
<evidence type="ECO:0000256" key="7">
    <source>
        <dbReference type="ARBA" id="ARBA00022989"/>
    </source>
</evidence>
<sequence>MASPFREKGHRSRGLVDVCAPFATGCASGMIATTCVQPIDTIKVRMQLMEQSLGRSSPWSVAKAITLQNGIFNLYQGLSAGLLRQLVYGTLRLGLFSTLEQRLQDRAKEQGTVLGFGGRALAGLSAGAVAAFIGNPTEVALIRMQADGMLPVEQRQRYTSAFNALRRIARQEGVLSLWKGVSPTVIRAMSTNFGQLAFFSETKHQLQTHTQLSKRNLTAVASSFAGFAGAIVSLPFDFVKTRLQNQPSSAYSKGLPTYSGTFDCFAQVIRREGFLRFYRDFWPYFLRIGPHSAIALFLADLMNENIRNRGYGF</sequence>
<dbReference type="PROSITE" id="PS50920">
    <property type="entry name" value="SOLCAR"/>
    <property type="match status" value="3"/>
</dbReference>
<comment type="subcellular location">
    <subcellularLocation>
        <location evidence="1">Mitochondrion inner membrane</location>
        <topology evidence="1">Multi-pass membrane protein</topology>
    </subcellularLocation>
</comment>
<feature type="repeat" description="Solcar" evidence="10">
    <location>
        <begin position="16"/>
        <end position="102"/>
    </location>
</feature>
<name>A0A9P7UCI7_9PEZI</name>
<keyword evidence="9 10" id="KW-0472">Membrane</keyword>
<keyword evidence="8" id="KW-0496">Mitochondrion</keyword>
<gene>
    <name evidence="12" type="ORF">JMJ77_001677</name>
</gene>
<dbReference type="InterPro" id="IPR023395">
    <property type="entry name" value="MCP_dom_sf"/>
</dbReference>
<feature type="repeat" description="Solcar" evidence="10">
    <location>
        <begin position="114"/>
        <end position="205"/>
    </location>
</feature>
<keyword evidence="5" id="KW-0677">Repeat</keyword>
<keyword evidence="3 11" id="KW-0813">Transport</keyword>
<dbReference type="InterPro" id="IPR018108">
    <property type="entry name" value="MCP_transmembrane"/>
</dbReference>
<evidence type="ECO:0000313" key="13">
    <source>
        <dbReference type="Proteomes" id="UP000699042"/>
    </source>
</evidence>
<dbReference type="Proteomes" id="UP000699042">
    <property type="component" value="Unassembled WGS sequence"/>
</dbReference>
<dbReference type="Pfam" id="PF00153">
    <property type="entry name" value="Mito_carr"/>
    <property type="match status" value="3"/>
</dbReference>
<keyword evidence="4 10" id="KW-0812">Transmembrane</keyword>
<evidence type="ECO:0000256" key="10">
    <source>
        <dbReference type="PROSITE-ProRule" id="PRU00282"/>
    </source>
</evidence>
<dbReference type="EMBL" id="JAESDN010000004">
    <property type="protein sequence ID" value="KAG7051049.1"/>
    <property type="molecule type" value="Genomic_DNA"/>
</dbReference>
<evidence type="ECO:0000256" key="4">
    <source>
        <dbReference type="ARBA" id="ARBA00022692"/>
    </source>
</evidence>